<dbReference type="EMBL" id="LGST01000022">
    <property type="protein sequence ID" value="KND99633.1"/>
    <property type="molecule type" value="Genomic_DNA"/>
</dbReference>
<feature type="compositionally biased region" description="Low complexity" evidence="1">
    <location>
        <begin position="286"/>
        <end position="295"/>
    </location>
</feature>
<accession>A0A0L0P035</accession>
<dbReference type="AlphaFoldDB" id="A0A0L0P035"/>
<dbReference type="VEuPathDB" id="FungiDB:CJI97_001750"/>
<feature type="region of interest" description="Disordered" evidence="1">
    <location>
        <begin position="266"/>
        <end position="297"/>
    </location>
</feature>
<feature type="region of interest" description="Disordered" evidence="1">
    <location>
        <begin position="168"/>
        <end position="209"/>
    </location>
</feature>
<name>A0A0L0P035_CANAR</name>
<organism evidence="3 4">
    <name type="scientific">Candidozyma auris</name>
    <name type="common">Yeast</name>
    <name type="synonym">Candida auris</name>
    <dbReference type="NCBI Taxonomy" id="498019"/>
    <lineage>
        <taxon>Eukaryota</taxon>
        <taxon>Fungi</taxon>
        <taxon>Dikarya</taxon>
        <taxon>Ascomycota</taxon>
        <taxon>Saccharomycotina</taxon>
        <taxon>Pichiomycetes</taxon>
        <taxon>Metschnikowiaceae</taxon>
        <taxon>Candidozyma</taxon>
    </lineage>
</organism>
<evidence type="ECO:0000313" key="4">
    <source>
        <dbReference type="Proteomes" id="UP000037122"/>
    </source>
</evidence>
<feature type="compositionally biased region" description="Polar residues" evidence="1">
    <location>
        <begin position="187"/>
        <end position="198"/>
    </location>
</feature>
<gene>
    <name evidence="3" type="ORF">QG37_03426</name>
</gene>
<evidence type="ECO:0000256" key="1">
    <source>
        <dbReference type="SAM" id="MobiDB-lite"/>
    </source>
</evidence>
<dbReference type="Proteomes" id="UP000037122">
    <property type="component" value="Unassembled WGS sequence"/>
</dbReference>
<dbReference type="InterPro" id="IPR007320">
    <property type="entry name" value="PDCD2_C"/>
</dbReference>
<dbReference type="VEuPathDB" id="FungiDB:CJJ07_000143"/>
<dbReference type="GO" id="GO:0005737">
    <property type="term" value="C:cytoplasm"/>
    <property type="evidence" value="ECO:0007669"/>
    <property type="project" value="InterPro"/>
</dbReference>
<evidence type="ECO:0000259" key="2">
    <source>
        <dbReference type="Pfam" id="PF04194"/>
    </source>
</evidence>
<comment type="caution">
    <text evidence="3">The sequence shown here is derived from an EMBL/GenBank/DDBJ whole genome shotgun (WGS) entry which is preliminary data.</text>
</comment>
<dbReference type="PANTHER" id="PTHR47524:SF1">
    <property type="entry name" value="20S RRNA ACCUMULATION PROTEIN 4"/>
    <property type="match status" value="1"/>
</dbReference>
<protein>
    <recommendedName>
        <fullName evidence="2">Programmed cell death protein 2 C-terminal domain-containing protein</fullName>
    </recommendedName>
</protein>
<evidence type="ECO:0000313" key="3">
    <source>
        <dbReference type="EMBL" id="KND99633.1"/>
    </source>
</evidence>
<dbReference type="PANTHER" id="PTHR47524">
    <property type="entry name" value="20S RRNA ACCUMULATION PROTEIN 4"/>
    <property type="match status" value="1"/>
</dbReference>
<dbReference type="VEuPathDB" id="FungiDB:CJI96_0000028"/>
<reference evidence="4" key="1">
    <citation type="journal article" date="2015" name="BMC Genomics">
        <title>Draft genome of a commonly misdiagnosed multidrug resistant pathogen Candida auris.</title>
        <authorList>
            <person name="Chatterjee S."/>
            <person name="Alampalli S.V."/>
            <person name="Nageshan R.K."/>
            <person name="Chettiar S.T."/>
            <person name="Joshi S."/>
            <person name="Tatu U.S."/>
        </authorList>
    </citation>
    <scope>NUCLEOTIDE SEQUENCE [LARGE SCALE GENOMIC DNA]</scope>
    <source>
        <strain evidence="4">6684</strain>
    </source>
</reference>
<dbReference type="VEuPathDB" id="FungiDB:B9J08_001560"/>
<dbReference type="Pfam" id="PF04194">
    <property type="entry name" value="PDCD2_C"/>
    <property type="match status" value="1"/>
</dbReference>
<dbReference type="VEuPathDB" id="FungiDB:QG37_03426"/>
<dbReference type="GO" id="GO:0030490">
    <property type="term" value="P:maturation of SSU-rRNA"/>
    <property type="evidence" value="ECO:0007669"/>
    <property type="project" value="TreeGrafter"/>
</dbReference>
<feature type="compositionally biased region" description="Polar residues" evidence="1">
    <location>
        <begin position="171"/>
        <end position="181"/>
    </location>
</feature>
<dbReference type="VEuPathDB" id="FungiDB:CJJ09_001925"/>
<feature type="compositionally biased region" description="Basic and acidic residues" evidence="1">
    <location>
        <begin position="275"/>
        <end position="285"/>
    </location>
</feature>
<proteinExistence type="predicted"/>
<feature type="domain" description="Programmed cell death protein 2 C-terminal" evidence="2">
    <location>
        <begin position="309"/>
        <end position="426"/>
    </location>
</feature>
<sequence length="440" mass="49113">MSSHDEYSSDEESLFDSQKSDVFLGFVDIGIGEDDEYPTIEDTFIGGQPIWPHPQLKPKEEDMKCDNCGKLMALLLQAFAPLDGKTYDRVIYIFACKNTAQCSGKKGSVKALRAVNQDPAIAERILQEQQEETQKALDEKLRLENKKKIQIEMTKDLFDVTKPSDGKGNPFLNSNPFSSLQPFGETNPFTGTNSFGSSEKTEGISHNKSSVKSYADVSKSAKPPAKASKPVLAELPEYPGYILFTEKEKLKKVTLEPELEKYKHLIENSAEEGDSEGKSGKKERSLSSSSSSSAAVNTQTNQISKMLQDKFFESFTSVVNHNPTQVLRYDLDGKPVLYSGKDEVAKQVNEGTIPDPAYNPSSRRRFELQLMPKTIMDLEKNANSVADILNGMSWGTIIVYTDEEDYMPSVDEHHVGYVREYCGVQWEESVERAQQGASDE</sequence>